<dbReference type="Proteomes" id="UP000314294">
    <property type="component" value="Unassembled WGS sequence"/>
</dbReference>
<comment type="caution">
    <text evidence="1">The sequence shown here is derived from an EMBL/GenBank/DDBJ whole genome shotgun (WGS) entry which is preliminary data.</text>
</comment>
<evidence type="ECO:0000313" key="2">
    <source>
        <dbReference type="Proteomes" id="UP000314294"/>
    </source>
</evidence>
<evidence type="ECO:0000313" key="1">
    <source>
        <dbReference type="EMBL" id="TNN79522.1"/>
    </source>
</evidence>
<name>A0A4Z2IQM5_9TELE</name>
<protein>
    <submittedName>
        <fullName evidence="1">Uncharacterized protein</fullName>
    </submittedName>
</protein>
<dbReference type="EMBL" id="SRLO01000064">
    <property type="protein sequence ID" value="TNN79522.1"/>
    <property type="molecule type" value="Genomic_DNA"/>
</dbReference>
<reference evidence="1 2" key="1">
    <citation type="submission" date="2019-03" db="EMBL/GenBank/DDBJ databases">
        <title>First draft genome of Liparis tanakae, snailfish: a comprehensive survey of snailfish specific genes.</title>
        <authorList>
            <person name="Kim W."/>
            <person name="Song I."/>
            <person name="Jeong J.-H."/>
            <person name="Kim D."/>
            <person name="Kim S."/>
            <person name="Ryu S."/>
            <person name="Song J.Y."/>
            <person name="Lee S.K."/>
        </authorList>
    </citation>
    <scope>NUCLEOTIDE SEQUENCE [LARGE SCALE GENOMIC DNA]</scope>
    <source>
        <tissue evidence="1">Muscle</tissue>
    </source>
</reference>
<organism evidence="1 2">
    <name type="scientific">Liparis tanakae</name>
    <name type="common">Tanaka's snailfish</name>
    <dbReference type="NCBI Taxonomy" id="230148"/>
    <lineage>
        <taxon>Eukaryota</taxon>
        <taxon>Metazoa</taxon>
        <taxon>Chordata</taxon>
        <taxon>Craniata</taxon>
        <taxon>Vertebrata</taxon>
        <taxon>Euteleostomi</taxon>
        <taxon>Actinopterygii</taxon>
        <taxon>Neopterygii</taxon>
        <taxon>Teleostei</taxon>
        <taxon>Neoteleostei</taxon>
        <taxon>Acanthomorphata</taxon>
        <taxon>Eupercaria</taxon>
        <taxon>Perciformes</taxon>
        <taxon>Cottioidei</taxon>
        <taxon>Cottales</taxon>
        <taxon>Liparidae</taxon>
        <taxon>Liparis</taxon>
    </lineage>
</organism>
<keyword evidence="2" id="KW-1185">Reference proteome</keyword>
<sequence>MGRLHHITQACVEADSGFALVLRHGEVVEQVKMSHVGAVRVSVLVHQPFPLAGVGVSGPDVLGLEMLQLTLRGSTVQHEDPG</sequence>
<dbReference type="AlphaFoldDB" id="A0A4Z2IQM5"/>
<gene>
    <name evidence="1" type="ORF">EYF80_010339</name>
</gene>
<accession>A0A4Z2IQM5</accession>
<proteinExistence type="predicted"/>